<dbReference type="AlphaFoldDB" id="A0A1M5VDE4"/>
<keyword evidence="1 9" id="KW-0479">Metal-binding</keyword>
<evidence type="ECO:0000256" key="3">
    <source>
        <dbReference type="ARBA" id="ARBA00022801"/>
    </source>
</evidence>
<keyword evidence="5" id="KW-0234">DNA repair</keyword>
<accession>A0A1M5VDE4</accession>
<dbReference type="EMBL" id="FQXE01000004">
    <property type="protein sequence ID" value="SHH73236.1"/>
    <property type="molecule type" value="Genomic_DNA"/>
</dbReference>
<proteinExistence type="predicted"/>
<evidence type="ECO:0000313" key="11">
    <source>
        <dbReference type="Proteomes" id="UP000184226"/>
    </source>
</evidence>
<dbReference type="FunFam" id="1.10.340.30:FF:000009">
    <property type="entry name" value="DNA-3-methyladenine glycosylase I"/>
    <property type="match status" value="1"/>
</dbReference>
<dbReference type="STRING" id="658167.SAMN04488135_104340"/>
<dbReference type="RefSeq" id="WP_073103000.1">
    <property type="nucleotide sequence ID" value="NZ_FQXE01000004.1"/>
</dbReference>
<evidence type="ECO:0000256" key="4">
    <source>
        <dbReference type="ARBA" id="ARBA00022833"/>
    </source>
</evidence>
<evidence type="ECO:0000256" key="8">
    <source>
        <dbReference type="ARBA" id="ARBA00066766"/>
    </source>
</evidence>
<dbReference type="InterPro" id="IPR011257">
    <property type="entry name" value="DNA_glycosylase"/>
</dbReference>
<comment type="function">
    <text evidence="7">Hydrolysis of the deoxyribose N-glycosidic bond to excise 3-methyladenine from the damaged DNA polymer formed by alkylation lesions.</text>
</comment>
<keyword evidence="11" id="KW-1185">Reference proteome</keyword>
<keyword evidence="3" id="KW-0378">Hydrolase</keyword>
<reference evidence="10 11" key="1">
    <citation type="submission" date="2016-11" db="EMBL/GenBank/DDBJ databases">
        <authorList>
            <person name="Jaros S."/>
            <person name="Januszkiewicz K."/>
            <person name="Wedrychowicz H."/>
        </authorList>
    </citation>
    <scope>NUCLEOTIDE SEQUENCE [LARGE SCALE GENOMIC DNA]</scope>
    <source>
        <strain evidence="10 11">CGMCC 1.10190</strain>
    </source>
</reference>
<dbReference type="OrthoDB" id="9807664at2"/>
<keyword evidence="2" id="KW-0227">DNA damage</keyword>
<protein>
    <recommendedName>
        <fullName evidence="8">DNA-3-methyladenine glycosylase I</fullName>
        <ecNumber evidence="8">3.2.2.20</ecNumber>
    </recommendedName>
</protein>
<evidence type="ECO:0000256" key="2">
    <source>
        <dbReference type="ARBA" id="ARBA00022763"/>
    </source>
</evidence>
<feature type="binding site" evidence="9">
    <location>
        <position position="36"/>
    </location>
    <ligand>
        <name>Zn(2+)</name>
        <dbReference type="ChEBI" id="CHEBI:29105"/>
    </ligand>
</feature>
<dbReference type="InterPro" id="IPR052891">
    <property type="entry name" value="DNA-3mA_glycosylase"/>
</dbReference>
<feature type="binding site" evidence="9">
    <location>
        <position position="194"/>
    </location>
    <ligand>
        <name>Zn(2+)</name>
        <dbReference type="ChEBI" id="CHEBI:29105"/>
    </ligand>
</feature>
<gene>
    <name evidence="10" type="ORF">SAMN04488135_104340</name>
</gene>
<dbReference type="InterPro" id="IPR005019">
    <property type="entry name" value="Adenine_glyco"/>
</dbReference>
<comment type="catalytic activity">
    <reaction evidence="6">
        <text>Hydrolysis of alkylated DNA, releasing 3-methyladenine.</text>
        <dbReference type="EC" id="3.2.2.20"/>
    </reaction>
</comment>
<evidence type="ECO:0000256" key="6">
    <source>
        <dbReference type="ARBA" id="ARBA00052558"/>
    </source>
</evidence>
<evidence type="ECO:0000256" key="5">
    <source>
        <dbReference type="ARBA" id="ARBA00023204"/>
    </source>
</evidence>
<dbReference type="EC" id="3.2.2.20" evidence="8"/>
<feature type="binding site" evidence="9">
    <location>
        <position position="190"/>
    </location>
    <ligand>
        <name>Zn(2+)</name>
        <dbReference type="ChEBI" id="CHEBI:29105"/>
    </ligand>
</feature>
<dbReference type="Gene3D" id="1.10.340.30">
    <property type="entry name" value="Hypothetical protein, domain 2"/>
    <property type="match status" value="1"/>
</dbReference>
<sequence length="209" mass="23477">MAKTETAAAVAAAEVRGAPVKRCGWCSDDPVYIAYHDTEWGVPSRDPQHLFEMLLLEGFQAGLSWITVLKKRPRYREVLFNFDPAKLAAMSDDYIDALMQDSGIIRNRLKLKSARQNAQAWLRLDDPAALIWSFVGGRPKVNRYRHYTEVPAVAPEAELMSRALKKAGFNFVGPTICYSYLQAVGCIMDHTTDCHRYPALAAKERQAQA</sequence>
<dbReference type="Pfam" id="PF03352">
    <property type="entry name" value="Adenine_glyco"/>
    <property type="match status" value="1"/>
</dbReference>
<dbReference type="InterPro" id="IPR004597">
    <property type="entry name" value="Tag"/>
</dbReference>
<dbReference type="GO" id="GO:0046872">
    <property type="term" value="F:metal ion binding"/>
    <property type="evidence" value="ECO:0007669"/>
    <property type="project" value="UniProtKB-KW"/>
</dbReference>
<evidence type="ECO:0000256" key="9">
    <source>
        <dbReference type="PIRSR" id="PIRSR604597-1"/>
    </source>
</evidence>
<dbReference type="GO" id="GO:0008725">
    <property type="term" value="F:DNA-3-methyladenine glycosylase activity"/>
    <property type="evidence" value="ECO:0007669"/>
    <property type="project" value="UniProtKB-EC"/>
</dbReference>
<dbReference type="GO" id="GO:0006284">
    <property type="term" value="P:base-excision repair"/>
    <property type="evidence" value="ECO:0007669"/>
    <property type="project" value="InterPro"/>
</dbReference>
<evidence type="ECO:0000256" key="7">
    <source>
        <dbReference type="ARBA" id="ARBA00057608"/>
    </source>
</evidence>
<keyword evidence="4 9" id="KW-0862">Zinc</keyword>
<dbReference type="PANTHER" id="PTHR30037">
    <property type="entry name" value="DNA-3-METHYLADENINE GLYCOSYLASE 1"/>
    <property type="match status" value="1"/>
</dbReference>
<feature type="binding site" evidence="9">
    <location>
        <position position="23"/>
    </location>
    <ligand>
        <name>Zn(2+)</name>
        <dbReference type="ChEBI" id="CHEBI:29105"/>
    </ligand>
</feature>
<organism evidence="10 11">
    <name type="scientific">Pollutimonas bauzanensis</name>
    <dbReference type="NCBI Taxonomy" id="658167"/>
    <lineage>
        <taxon>Bacteria</taxon>
        <taxon>Pseudomonadati</taxon>
        <taxon>Pseudomonadota</taxon>
        <taxon>Betaproteobacteria</taxon>
        <taxon>Burkholderiales</taxon>
        <taxon>Alcaligenaceae</taxon>
        <taxon>Pollutimonas</taxon>
    </lineage>
</organism>
<evidence type="ECO:0000256" key="1">
    <source>
        <dbReference type="ARBA" id="ARBA00022723"/>
    </source>
</evidence>
<evidence type="ECO:0000313" key="10">
    <source>
        <dbReference type="EMBL" id="SHH73236.1"/>
    </source>
</evidence>
<dbReference type="SUPFAM" id="SSF48150">
    <property type="entry name" value="DNA-glycosylase"/>
    <property type="match status" value="1"/>
</dbReference>
<dbReference type="PANTHER" id="PTHR30037:SF4">
    <property type="entry name" value="DNA-3-METHYLADENINE GLYCOSYLASE I"/>
    <property type="match status" value="1"/>
</dbReference>
<dbReference type="Proteomes" id="UP000184226">
    <property type="component" value="Unassembled WGS sequence"/>
</dbReference>
<dbReference type="NCBIfam" id="TIGR00624">
    <property type="entry name" value="tag"/>
    <property type="match status" value="1"/>
</dbReference>
<name>A0A1M5VDE4_9BURK</name>